<reference evidence="1" key="1">
    <citation type="submission" date="2021-02" db="EMBL/GenBank/DDBJ databases">
        <authorList>
            <person name="Nowell W R."/>
        </authorList>
    </citation>
    <scope>NUCLEOTIDE SEQUENCE</scope>
</reference>
<proteinExistence type="predicted"/>
<protein>
    <submittedName>
        <fullName evidence="1">Uncharacterized protein</fullName>
    </submittedName>
</protein>
<evidence type="ECO:0000313" key="2">
    <source>
        <dbReference type="Proteomes" id="UP000663889"/>
    </source>
</evidence>
<dbReference type="AlphaFoldDB" id="A0A815WNK2"/>
<accession>A0A815WNK2</accession>
<dbReference type="Proteomes" id="UP000663889">
    <property type="component" value="Unassembled WGS sequence"/>
</dbReference>
<sequence>PPIKRKRTTENTKTRTNYLEIGDDENEENQEKLIPLLQYHARNTYEQRYQIYPNEHFQCLLNYHCEKDTLTDQSPDDPVLGWMWE</sequence>
<evidence type="ECO:0000313" key="1">
    <source>
        <dbReference type="EMBL" id="CAF1546473.1"/>
    </source>
</evidence>
<name>A0A815WNK2_9BILA</name>
<dbReference type="EMBL" id="CAJNOU010009428">
    <property type="protein sequence ID" value="CAF1546473.1"/>
    <property type="molecule type" value="Genomic_DNA"/>
</dbReference>
<feature type="non-terminal residue" evidence="1">
    <location>
        <position position="1"/>
    </location>
</feature>
<comment type="caution">
    <text evidence="1">The sequence shown here is derived from an EMBL/GenBank/DDBJ whole genome shotgun (WGS) entry which is preliminary data.</text>
</comment>
<gene>
    <name evidence="1" type="ORF">SEV965_LOCUS38444</name>
</gene>
<organism evidence="1 2">
    <name type="scientific">Rotaria sordida</name>
    <dbReference type="NCBI Taxonomy" id="392033"/>
    <lineage>
        <taxon>Eukaryota</taxon>
        <taxon>Metazoa</taxon>
        <taxon>Spiralia</taxon>
        <taxon>Gnathifera</taxon>
        <taxon>Rotifera</taxon>
        <taxon>Eurotatoria</taxon>
        <taxon>Bdelloidea</taxon>
        <taxon>Philodinida</taxon>
        <taxon>Philodinidae</taxon>
        <taxon>Rotaria</taxon>
    </lineage>
</organism>